<dbReference type="InterPro" id="IPR011047">
    <property type="entry name" value="Quinoprotein_ADH-like_sf"/>
</dbReference>
<proteinExistence type="predicted"/>
<reference evidence="3 4" key="1">
    <citation type="submission" date="2018-07" db="EMBL/GenBank/DDBJ databases">
        <title>Sequencing the genomes of 1000 actinobacteria strains.</title>
        <authorList>
            <person name="Klenk H.-P."/>
        </authorList>
    </citation>
    <scope>NUCLEOTIDE SEQUENCE [LARGE SCALE GENOMIC DNA]</scope>
    <source>
        <strain evidence="3 4">DSM 14442</strain>
    </source>
</reference>
<gene>
    <name evidence="3" type="ORF">C8E99_1050</name>
</gene>
<keyword evidence="1" id="KW-0732">Signal</keyword>
<dbReference type="RefSeq" id="WP_115931390.1">
    <property type="nucleotide sequence ID" value="NZ_QREH01000001.1"/>
</dbReference>
<name>A0A3D9LC48_9MICC</name>
<feature type="domain" description="Pyrrolo-quinoline quinone repeat" evidence="2">
    <location>
        <begin position="138"/>
        <end position="280"/>
    </location>
</feature>
<dbReference type="AlphaFoldDB" id="A0A3D9LC48"/>
<dbReference type="SUPFAM" id="SSF50998">
    <property type="entry name" value="Quinoprotein alcohol dehydrogenase-like"/>
    <property type="match status" value="1"/>
</dbReference>
<accession>A0A3D9LC48</accession>
<feature type="signal peptide" evidence="1">
    <location>
        <begin position="1"/>
        <end position="24"/>
    </location>
</feature>
<organism evidence="3 4">
    <name type="scientific">Citricoccus muralis</name>
    <dbReference type="NCBI Taxonomy" id="169134"/>
    <lineage>
        <taxon>Bacteria</taxon>
        <taxon>Bacillati</taxon>
        <taxon>Actinomycetota</taxon>
        <taxon>Actinomycetes</taxon>
        <taxon>Micrococcales</taxon>
        <taxon>Micrococcaceae</taxon>
        <taxon>Citricoccus</taxon>
    </lineage>
</organism>
<dbReference type="Pfam" id="PF13360">
    <property type="entry name" value="PQQ_2"/>
    <property type="match status" value="1"/>
</dbReference>
<evidence type="ECO:0000313" key="3">
    <source>
        <dbReference type="EMBL" id="REE03244.1"/>
    </source>
</evidence>
<comment type="caution">
    <text evidence="3">The sequence shown here is derived from an EMBL/GenBank/DDBJ whole genome shotgun (WGS) entry which is preliminary data.</text>
</comment>
<protein>
    <submittedName>
        <fullName evidence="3">Putative pyrroloquinoline-quinone binding quinoprotein</fullName>
    </submittedName>
</protein>
<dbReference type="OrthoDB" id="3422572at2"/>
<dbReference type="InterPro" id="IPR015943">
    <property type="entry name" value="WD40/YVTN_repeat-like_dom_sf"/>
</dbReference>
<sequence length="392" mass="40266">MSRGPHILAILTAVLVALTGCAGAAPEPVRDPHPADGPLPVVDTSALRPPTPFTGLRMVDPGWSVAPQYADGVFLAPAAREDLQRFTAVDVQGEVRWVAERPADSTGFAVTADADGRALAVLTDVHRPAGVASDKVTATAYELATGDPVWGPVEVPGPHAGPGLVFARSSDDSARTSGTRTVLDPTTGRVLASESGTSGQRVLGEYHGTVLVTDDRTLTALNATGGQELWQIPLAEHGRVRTAIHPSGAAAAAEGLALLEAEHSPGLLIDLRKGSILNETARDAAVDPGTGTVVVLDEAGLHATRDGQHLWSLPVTDDTRLAALGGALVYLREGGAVRVHNVITGEVADAYTPAMAGTILVPARITADGAAVFTEGPRHLLATLVPEPGASG</sequence>
<dbReference type="EMBL" id="QREH01000001">
    <property type="protein sequence ID" value="REE03244.1"/>
    <property type="molecule type" value="Genomic_DNA"/>
</dbReference>
<dbReference type="Proteomes" id="UP000256727">
    <property type="component" value="Unassembled WGS sequence"/>
</dbReference>
<evidence type="ECO:0000259" key="2">
    <source>
        <dbReference type="Pfam" id="PF13360"/>
    </source>
</evidence>
<feature type="chain" id="PRO_5017554838" evidence="1">
    <location>
        <begin position="25"/>
        <end position="392"/>
    </location>
</feature>
<keyword evidence="4" id="KW-1185">Reference proteome</keyword>
<dbReference type="InterPro" id="IPR002372">
    <property type="entry name" value="PQQ_rpt_dom"/>
</dbReference>
<dbReference type="PROSITE" id="PS51257">
    <property type="entry name" value="PROKAR_LIPOPROTEIN"/>
    <property type="match status" value="1"/>
</dbReference>
<dbReference type="Gene3D" id="2.130.10.10">
    <property type="entry name" value="YVTN repeat-like/Quinoprotein amine dehydrogenase"/>
    <property type="match status" value="1"/>
</dbReference>
<evidence type="ECO:0000256" key="1">
    <source>
        <dbReference type="SAM" id="SignalP"/>
    </source>
</evidence>
<evidence type="ECO:0000313" key="4">
    <source>
        <dbReference type="Proteomes" id="UP000256727"/>
    </source>
</evidence>